<dbReference type="InterPro" id="IPR011763">
    <property type="entry name" value="COA_CT_C"/>
</dbReference>
<comment type="caution">
    <text evidence="10">The sequence shown here is derived from an EMBL/GenBank/DDBJ whole genome shotgun (WGS) entry which is preliminary data.</text>
</comment>
<dbReference type="SUPFAM" id="SSF52096">
    <property type="entry name" value="ClpP/crotonase"/>
    <property type="match status" value="2"/>
</dbReference>
<dbReference type="Gene3D" id="3.90.226.10">
    <property type="entry name" value="2-enoyl-CoA Hydratase, Chain A, domain 1"/>
    <property type="match status" value="2"/>
</dbReference>
<evidence type="ECO:0000256" key="5">
    <source>
        <dbReference type="ARBA" id="ARBA00031404"/>
    </source>
</evidence>
<dbReference type="PROSITE" id="PS50989">
    <property type="entry name" value="COA_CT_CTER"/>
    <property type="match status" value="1"/>
</dbReference>
<evidence type="ECO:0000256" key="4">
    <source>
        <dbReference type="ARBA" id="ARBA00031237"/>
    </source>
</evidence>
<organism evidence="10 11">
    <name type="scientific">Haematococcus lacustris</name>
    <name type="common">Green alga</name>
    <name type="synonym">Haematococcus pluvialis</name>
    <dbReference type="NCBI Taxonomy" id="44745"/>
    <lineage>
        <taxon>Eukaryota</taxon>
        <taxon>Viridiplantae</taxon>
        <taxon>Chlorophyta</taxon>
        <taxon>core chlorophytes</taxon>
        <taxon>Chlorophyceae</taxon>
        <taxon>CS clade</taxon>
        <taxon>Chlamydomonadales</taxon>
        <taxon>Haematococcaceae</taxon>
        <taxon>Haematococcus</taxon>
    </lineage>
</organism>
<feature type="non-terminal residue" evidence="10">
    <location>
        <position position="1"/>
    </location>
</feature>
<dbReference type="Proteomes" id="UP000485058">
    <property type="component" value="Unassembled WGS sequence"/>
</dbReference>
<evidence type="ECO:0000256" key="7">
    <source>
        <dbReference type="SAM" id="MobiDB-lite"/>
    </source>
</evidence>
<dbReference type="PANTHER" id="PTHR22855:SF13">
    <property type="entry name" value="METHYLCROTONOYL-COA CARBOXYLASE BETA CHAIN, MITOCHONDRIAL"/>
    <property type="match status" value="1"/>
</dbReference>
<comment type="pathway">
    <text evidence="2">Amino-acid degradation; L-leucine degradation; (S)-3-hydroxy-3-methylglutaryl-CoA from 3-isovaleryl-CoA: step 2/3.</text>
</comment>
<proteinExistence type="inferred from homology"/>
<name>A0A699ZW63_HAELA</name>
<evidence type="ECO:0000259" key="8">
    <source>
        <dbReference type="PROSITE" id="PS50980"/>
    </source>
</evidence>
<evidence type="ECO:0000256" key="3">
    <source>
        <dbReference type="ARBA" id="ARBA00026116"/>
    </source>
</evidence>
<evidence type="ECO:0000259" key="9">
    <source>
        <dbReference type="PROSITE" id="PS50989"/>
    </source>
</evidence>
<evidence type="ECO:0000256" key="6">
    <source>
        <dbReference type="ARBA" id="ARBA00052347"/>
    </source>
</evidence>
<dbReference type="UniPathway" id="UPA00363">
    <property type="reaction ID" value="UER00861"/>
</dbReference>
<keyword evidence="11" id="KW-1185">Reference proteome</keyword>
<dbReference type="EC" id="6.4.1.4" evidence="3"/>
<evidence type="ECO:0000256" key="2">
    <source>
        <dbReference type="ARBA" id="ARBA00025711"/>
    </source>
</evidence>
<accession>A0A699ZW63</accession>
<feature type="region of interest" description="Disordered" evidence="7">
    <location>
        <begin position="400"/>
        <end position="437"/>
    </location>
</feature>
<evidence type="ECO:0000313" key="10">
    <source>
        <dbReference type="EMBL" id="GFH26721.1"/>
    </source>
</evidence>
<sequence length="437" mass="45382">MPLSSAFASYAAATPLGAASVLHQPYTPARVSVESANAAVLAKLHADLAAARLGGGSKAVMRHRSRSKLLPRERIDAILDEGSPFLELSPLAGYDLYGEEAVPAGGLVTGIANDATVKGGTYYPITVKKHLRLQEVAAACRLPCLYLVDSGGANLPRQAEVFPDRDHFGRIFYNQARMSAAGLPQLAVVLGSCTAGGAYMPAMADESVIVAGNGTIFLAGPPLVKAAMDSSSKGGAKVRGAADPRAILARILDGSKFDEFKANYGRTLVTGFGRMYGQSVGVVANAGVLRSDAALKGSHFIQLCCQRGVPLLFLQDINGFMVGRTAEAGGIAKDGAKMVMAVACASVPKVTVIVGGSYGAGNYGMSGRAYSPSFLYMWPTARIGVMGGEQAAGVLAQVEAEKHKRDAGSSHGPAAPSRAWGPQQAAAFKQAMTEKYE</sequence>
<feature type="non-terminal residue" evidence="10">
    <location>
        <position position="437"/>
    </location>
</feature>
<feature type="domain" description="CoA carboxyltransferase C-terminal" evidence="9">
    <location>
        <begin position="230"/>
        <end position="437"/>
    </location>
</feature>
<dbReference type="EMBL" id="BLLF01003217">
    <property type="protein sequence ID" value="GFH26721.1"/>
    <property type="molecule type" value="Genomic_DNA"/>
</dbReference>
<comment type="similarity">
    <text evidence="1">Belongs to the AccD/PCCB family.</text>
</comment>
<dbReference type="PANTHER" id="PTHR22855">
    <property type="entry name" value="ACETYL, PROPIONYL, PYRUVATE, AND GLUTACONYL CARBOXYLASE-RELATED"/>
    <property type="match status" value="1"/>
</dbReference>
<dbReference type="PROSITE" id="PS50980">
    <property type="entry name" value="COA_CT_NTER"/>
    <property type="match status" value="1"/>
</dbReference>
<evidence type="ECO:0000256" key="1">
    <source>
        <dbReference type="ARBA" id="ARBA00006102"/>
    </source>
</evidence>
<dbReference type="GO" id="GO:0004485">
    <property type="term" value="F:methylcrotonoyl-CoA carboxylase activity"/>
    <property type="evidence" value="ECO:0007669"/>
    <property type="project" value="UniProtKB-EC"/>
</dbReference>
<feature type="domain" description="CoA carboxyltransferase N-terminal" evidence="8">
    <location>
        <begin position="37"/>
        <end position="229"/>
    </location>
</feature>
<evidence type="ECO:0000313" key="11">
    <source>
        <dbReference type="Proteomes" id="UP000485058"/>
    </source>
</evidence>
<dbReference type="FunFam" id="3.90.226.10:FF:000004">
    <property type="entry name" value="Methylcrotonoyl-CoA carboxylase beta chain"/>
    <property type="match status" value="1"/>
</dbReference>
<dbReference type="GO" id="GO:1905202">
    <property type="term" value="C:methylcrotonoyl-CoA carboxylase complex"/>
    <property type="evidence" value="ECO:0007669"/>
    <property type="project" value="TreeGrafter"/>
</dbReference>
<reference evidence="10 11" key="1">
    <citation type="submission" date="2020-02" db="EMBL/GenBank/DDBJ databases">
        <title>Draft genome sequence of Haematococcus lacustris strain NIES-144.</title>
        <authorList>
            <person name="Morimoto D."/>
            <person name="Nakagawa S."/>
            <person name="Yoshida T."/>
            <person name="Sawayama S."/>
        </authorList>
    </citation>
    <scope>NUCLEOTIDE SEQUENCE [LARGE SCALE GENOMIC DNA]</scope>
    <source>
        <strain evidence="10 11">NIES-144</strain>
    </source>
</reference>
<dbReference type="GO" id="GO:0006552">
    <property type="term" value="P:L-leucine catabolic process"/>
    <property type="evidence" value="ECO:0007669"/>
    <property type="project" value="UniProtKB-UniPathway"/>
</dbReference>
<dbReference type="GO" id="GO:0005739">
    <property type="term" value="C:mitochondrion"/>
    <property type="evidence" value="ECO:0007669"/>
    <property type="project" value="TreeGrafter"/>
</dbReference>
<gene>
    <name evidence="10" type="ORF">HaLaN_24916</name>
</gene>
<dbReference type="InterPro" id="IPR029045">
    <property type="entry name" value="ClpP/crotonase-like_dom_sf"/>
</dbReference>
<dbReference type="AlphaFoldDB" id="A0A699ZW63"/>
<dbReference type="InterPro" id="IPR034733">
    <property type="entry name" value="AcCoA_carboxyl_beta"/>
</dbReference>
<dbReference type="Pfam" id="PF01039">
    <property type="entry name" value="Carboxyl_trans"/>
    <property type="match status" value="2"/>
</dbReference>
<dbReference type="InterPro" id="IPR045190">
    <property type="entry name" value="MCCB/AccD1-like"/>
</dbReference>
<protein>
    <recommendedName>
        <fullName evidence="3">methylcrotonoyl-CoA carboxylase</fullName>
        <ecNumber evidence="3">6.4.1.4</ecNumber>
    </recommendedName>
    <alternativeName>
        <fullName evidence="5">3-methylcrotonyl-CoA carboxylase 2</fullName>
    </alternativeName>
    <alternativeName>
        <fullName evidence="4">3-methylcrotonyl-CoA:carbon dioxide ligase subunit beta</fullName>
    </alternativeName>
</protein>
<dbReference type="InterPro" id="IPR011762">
    <property type="entry name" value="COA_CT_N"/>
</dbReference>
<comment type="catalytic activity">
    <reaction evidence="6">
        <text>3-methylbut-2-enoyl-CoA + hydrogencarbonate + ATP = 3-methyl-(2E)-glutaconyl-CoA + ADP + phosphate + H(+)</text>
        <dbReference type="Rhea" id="RHEA:13589"/>
        <dbReference type="ChEBI" id="CHEBI:15378"/>
        <dbReference type="ChEBI" id="CHEBI:17544"/>
        <dbReference type="ChEBI" id="CHEBI:30616"/>
        <dbReference type="ChEBI" id="CHEBI:43474"/>
        <dbReference type="ChEBI" id="CHEBI:57344"/>
        <dbReference type="ChEBI" id="CHEBI:57346"/>
        <dbReference type="ChEBI" id="CHEBI:456216"/>
        <dbReference type="EC" id="6.4.1.4"/>
    </reaction>
</comment>